<keyword evidence="8" id="KW-0843">Virulence</keyword>
<dbReference type="Proteomes" id="UP000663828">
    <property type="component" value="Unassembled WGS sequence"/>
</dbReference>
<dbReference type="PANTHER" id="PTHR10339:SF25">
    <property type="entry name" value="SECRETED EXOENZYME S"/>
    <property type="match status" value="1"/>
</dbReference>
<dbReference type="GO" id="GO:0005576">
    <property type="term" value="C:extracellular region"/>
    <property type="evidence" value="ECO:0007669"/>
    <property type="project" value="UniProtKB-SubCell"/>
</dbReference>
<evidence type="ECO:0000256" key="10">
    <source>
        <dbReference type="RuleBase" id="RU361228"/>
    </source>
</evidence>
<dbReference type="OrthoDB" id="10042908at2759"/>
<dbReference type="EMBL" id="CAJNOJ010000393">
    <property type="protein sequence ID" value="CAF1431012.1"/>
    <property type="molecule type" value="Genomic_DNA"/>
</dbReference>
<comment type="caution">
    <text evidence="11">The sequence shown here is derived from an EMBL/GenBank/DDBJ whole genome shotgun (WGS) entry which is preliminary data.</text>
</comment>
<sequence length="331" mass="37304">MTDSNNSLARFLDAAEEPNRILLPIEGYEKEQIISLELAVEPIKLFLHDLDRKVKIALQNSQNPSDNLSSNESAAICLYTMEWQSPHKSLYTVLNEKLRSECQNDLKPWFRYLKLFLTALYKLPSIKCTIWRGMRSNVDNQYDENSEQPWWGFSSCTESMDVTKNFLGSAPECTLFIIECIRGKSIAAHSYYKTEKEILLMPGTYLYTEKKWNHPDGSQMIHLQEIGPPYQLIAPPFDISSAFHVTSGQNKLQSQIQSDKILKSSLHLICPVDGCFGTLDDESVNTIAILFSLPVGVAYSTMYCTGILPISSHQFTLGFIAGCGLLVGLPI</sequence>
<protein>
    <recommendedName>
        <fullName evidence="10">NAD(P)(+)--arginine ADP-ribosyltransferase</fullName>
        <ecNumber evidence="10">2.4.2.31</ecNumber>
    </recommendedName>
    <alternativeName>
        <fullName evidence="10">Mono(ADP-ribosyl)transferase</fullName>
    </alternativeName>
</protein>
<evidence type="ECO:0000313" key="13">
    <source>
        <dbReference type="Proteomes" id="UP000663828"/>
    </source>
</evidence>
<evidence type="ECO:0000256" key="4">
    <source>
        <dbReference type="ARBA" id="ARBA00022656"/>
    </source>
</evidence>
<keyword evidence="4" id="KW-0800">Toxin</keyword>
<evidence type="ECO:0000256" key="2">
    <source>
        <dbReference type="ARBA" id="ARBA00009558"/>
    </source>
</evidence>
<evidence type="ECO:0000256" key="8">
    <source>
        <dbReference type="ARBA" id="ARBA00023026"/>
    </source>
</evidence>
<evidence type="ECO:0000256" key="1">
    <source>
        <dbReference type="ARBA" id="ARBA00004613"/>
    </source>
</evidence>
<keyword evidence="10" id="KW-0521">NADP</keyword>
<evidence type="ECO:0000256" key="5">
    <source>
        <dbReference type="ARBA" id="ARBA00022676"/>
    </source>
</evidence>
<evidence type="ECO:0000256" key="3">
    <source>
        <dbReference type="ARBA" id="ARBA00022525"/>
    </source>
</evidence>
<gene>
    <name evidence="11" type="ORF">EDS130_LOCUS38202</name>
    <name evidence="12" type="ORF">XAT740_LOCUS58900</name>
</gene>
<comment type="similarity">
    <text evidence="2 10">Belongs to the Arg-specific ADP-ribosyltransferase family.</text>
</comment>
<dbReference type="GO" id="GO:0090729">
    <property type="term" value="F:toxin activity"/>
    <property type="evidence" value="ECO:0007669"/>
    <property type="project" value="UniProtKB-KW"/>
</dbReference>
<evidence type="ECO:0000256" key="7">
    <source>
        <dbReference type="ARBA" id="ARBA00022695"/>
    </source>
</evidence>
<dbReference type="GO" id="GO:0106274">
    <property type="term" value="F:NAD+-protein-arginine ADP-ribosyltransferase activity"/>
    <property type="evidence" value="ECO:0007669"/>
    <property type="project" value="UniProtKB-EC"/>
</dbReference>
<dbReference type="Proteomes" id="UP000663852">
    <property type="component" value="Unassembled WGS sequence"/>
</dbReference>
<keyword evidence="3" id="KW-0964">Secreted</keyword>
<dbReference type="GO" id="GO:0016779">
    <property type="term" value="F:nucleotidyltransferase activity"/>
    <property type="evidence" value="ECO:0007669"/>
    <property type="project" value="UniProtKB-KW"/>
</dbReference>
<proteinExistence type="inferred from homology"/>
<keyword evidence="13" id="KW-1185">Reference proteome</keyword>
<keyword evidence="10" id="KW-0520">NAD</keyword>
<dbReference type="InterPro" id="IPR050999">
    <property type="entry name" value="ADP-ribosyltransferase_ARG"/>
</dbReference>
<evidence type="ECO:0000313" key="11">
    <source>
        <dbReference type="EMBL" id="CAF1431012.1"/>
    </source>
</evidence>
<dbReference type="GO" id="GO:0003950">
    <property type="term" value="F:NAD+ poly-ADP-ribosyltransferase activity"/>
    <property type="evidence" value="ECO:0007669"/>
    <property type="project" value="TreeGrafter"/>
</dbReference>
<comment type="catalytic activity">
    <reaction evidence="9 10">
        <text>L-arginyl-[protein] + NAD(+) = N(omega)-(ADP-D-ribosyl)-L-arginyl-[protein] + nicotinamide + H(+)</text>
        <dbReference type="Rhea" id="RHEA:19149"/>
        <dbReference type="Rhea" id="RHEA-COMP:10532"/>
        <dbReference type="Rhea" id="RHEA-COMP:15087"/>
        <dbReference type="ChEBI" id="CHEBI:15378"/>
        <dbReference type="ChEBI" id="CHEBI:17154"/>
        <dbReference type="ChEBI" id="CHEBI:29965"/>
        <dbReference type="ChEBI" id="CHEBI:57540"/>
        <dbReference type="ChEBI" id="CHEBI:142554"/>
        <dbReference type="EC" id="2.4.2.31"/>
    </reaction>
</comment>
<evidence type="ECO:0000313" key="14">
    <source>
        <dbReference type="Proteomes" id="UP000663852"/>
    </source>
</evidence>
<keyword evidence="6 10" id="KW-0808">Transferase</keyword>
<dbReference type="Pfam" id="PF01129">
    <property type="entry name" value="ART"/>
    <property type="match status" value="1"/>
</dbReference>
<dbReference type="EC" id="2.4.2.31" evidence="10"/>
<evidence type="ECO:0000256" key="6">
    <source>
        <dbReference type="ARBA" id="ARBA00022679"/>
    </source>
</evidence>
<dbReference type="SUPFAM" id="SSF56399">
    <property type="entry name" value="ADP-ribosylation"/>
    <property type="match status" value="1"/>
</dbReference>
<organism evidence="11 14">
    <name type="scientific">Adineta ricciae</name>
    <name type="common">Rotifer</name>
    <dbReference type="NCBI Taxonomy" id="249248"/>
    <lineage>
        <taxon>Eukaryota</taxon>
        <taxon>Metazoa</taxon>
        <taxon>Spiralia</taxon>
        <taxon>Gnathifera</taxon>
        <taxon>Rotifera</taxon>
        <taxon>Eurotatoria</taxon>
        <taxon>Bdelloidea</taxon>
        <taxon>Adinetida</taxon>
        <taxon>Adinetidae</taxon>
        <taxon>Adineta</taxon>
    </lineage>
</organism>
<accession>A0A815N1D2</accession>
<evidence type="ECO:0000256" key="9">
    <source>
        <dbReference type="ARBA" id="ARBA00047597"/>
    </source>
</evidence>
<keyword evidence="7" id="KW-0548">Nucleotidyltransferase</keyword>
<dbReference type="InterPro" id="IPR000768">
    <property type="entry name" value="ART"/>
</dbReference>
<keyword evidence="5 10" id="KW-0328">Glycosyltransferase</keyword>
<comment type="subcellular location">
    <subcellularLocation>
        <location evidence="1">Secreted</location>
    </subcellularLocation>
</comment>
<dbReference type="PROSITE" id="PS51996">
    <property type="entry name" value="TR_MART"/>
    <property type="match status" value="1"/>
</dbReference>
<evidence type="ECO:0000313" key="12">
    <source>
        <dbReference type="EMBL" id="CAF1672187.1"/>
    </source>
</evidence>
<reference evidence="11" key="1">
    <citation type="submission" date="2021-02" db="EMBL/GenBank/DDBJ databases">
        <authorList>
            <person name="Nowell W R."/>
        </authorList>
    </citation>
    <scope>NUCLEOTIDE SEQUENCE</scope>
</reference>
<dbReference type="EMBL" id="CAJNOR010013235">
    <property type="protein sequence ID" value="CAF1672187.1"/>
    <property type="molecule type" value="Genomic_DNA"/>
</dbReference>
<dbReference type="AlphaFoldDB" id="A0A815N1D2"/>
<name>A0A815N1D2_ADIRI</name>
<dbReference type="Gene3D" id="3.90.176.10">
    <property type="entry name" value="Toxin ADP-ribosyltransferase, Chain A, domain 1"/>
    <property type="match status" value="1"/>
</dbReference>
<dbReference type="PANTHER" id="PTHR10339">
    <property type="entry name" value="ADP-RIBOSYLTRANSFERASE"/>
    <property type="match status" value="1"/>
</dbReference>